<sequence>MFQLLPSGFALPDVQYLVVVAGLVAVAVLALALARPVVREGTVLALTPWMVVGAGLYALYQVDVIPDVVAPFFSSPIVYLTVFGLLGFVWGLSSLASGPELATMVIAVLGSGLLLAVVGIALVVGLTTTELHLLWPGLGLVVAVVLTMVAWVLLGQVAKDAQRTTGLAGLLVVFAHTLDGISTAVGVDQLGFGEQTPLSAVVISLGEGLPTEPLLGTAWLFVLLKITLALVVIALIAGYVEDEPTEGYLLLAAIAAVGLGPGAHNIILFSISPTQPAAESLVVTFEPLAAAVRPLVATHPFVLDGGLSFLR</sequence>
<feature type="transmembrane region" description="Helical" evidence="1">
    <location>
        <begin position="218"/>
        <end position="240"/>
    </location>
</feature>
<feature type="transmembrane region" description="Helical" evidence="1">
    <location>
        <begin position="72"/>
        <end position="92"/>
    </location>
</feature>
<dbReference type="EMBL" id="JBHSQH010000001">
    <property type="protein sequence ID" value="MFC5972534.1"/>
    <property type="molecule type" value="Genomic_DNA"/>
</dbReference>
<dbReference type="InterPro" id="IPR002749">
    <property type="entry name" value="DUF63"/>
</dbReference>
<dbReference type="Proteomes" id="UP001596099">
    <property type="component" value="Unassembled WGS sequence"/>
</dbReference>
<protein>
    <submittedName>
        <fullName evidence="2">DUF63 family protein</fullName>
    </submittedName>
</protein>
<evidence type="ECO:0000313" key="3">
    <source>
        <dbReference type="Proteomes" id="UP001596099"/>
    </source>
</evidence>
<comment type="caution">
    <text evidence="2">The sequence shown here is derived from an EMBL/GenBank/DDBJ whole genome shotgun (WGS) entry which is preliminary data.</text>
</comment>
<keyword evidence="3" id="KW-1185">Reference proteome</keyword>
<evidence type="ECO:0000256" key="1">
    <source>
        <dbReference type="SAM" id="Phobius"/>
    </source>
</evidence>
<dbReference type="AlphaFoldDB" id="A0ABD5RQI0"/>
<feature type="transmembrane region" description="Helical" evidence="1">
    <location>
        <begin position="133"/>
        <end position="154"/>
    </location>
</feature>
<keyword evidence="1" id="KW-1133">Transmembrane helix</keyword>
<feature type="transmembrane region" description="Helical" evidence="1">
    <location>
        <begin position="14"/>
        <end position="34"/>
    </location>
</feature>
<keyword evidence="1" id="KW-0812">Transmembrane</keyword>
<reference evidence="2 3" key="1">
    <citation type="journal article" date="2019" name="Int. J. Syst. Evol. Microbiol.">
        <title>The Global Catalogue of Microorganisms (GCM) 10K type strain sequencing project: providing services to taxonomists for standard genome sequencing and annotation.</title>
        <authorList>
            <consortium name="The Broad Institute Genomics Platform"/>
            <consortium name="The Broad Institute Genome Sequencing Center for Infectious Disease"/>
            <person name="Wu L."/>
            <person name="Ma J."/>
        </authorList>
    </citation>
    <scope>NUCLEOTIDE SEQUENCE [LARGE SCALE GENOMIC DNA]</scope>
    <source>
        <strain evidence="2 3">CGMCC 1.12543</strain>
    </source>
</reference>
<organism evidence="2 3">
    <name type="scientific">Halomarina salina</name>
    <dbReference type="NCBI Taxonomy" id="1872699"/>
    <lineage>
        <taxon>Archaea</taxon>
        <taxon>Methanobacteriati</taxon>
        <taxon>Methanobacteriota</taxon>
        <taxon>Stenosarchaea group</taxon>
        <taxon>Halobacteria</taxon>
        <taxon>Halobacteriales</taxon>
        <taxon>Natronomonadaceae</taxon>
        <taxon>Halomarina</taxon>
    </lineage>
</organism>
<proteinExistence type="predicted"/>
<feature type="transmembrane region" description="Helical" evidence="1">
    <location>
        <begin position="247"/>
        <end position="271"/>
    </location>
</feature>
<feature type="transmembrane region" description="Helical" evidence="1">
    <location>
        <begin position="41"/>
        <end position="60"/>
    </location>
</feature>
<dbReference type="Pfam" id="PF01889">
    <property type="entry name" value="DUF63"/>
    <property type="match status" value="1"/>
</dbReference>
<feature type="transmembrane region" description="Helical" evidence="1">
    <location>
        <begin position="166"/>
        <end position="187"/>
    </location>
</feature>
<dbReference type="PANTHER" id="PTHR40700">
    <property type="entry name" value="HYPOTHETICAL MEMBRANE PROTEIN, CONSERVED, DUF63 FAMILY"/>
    <property type="match status" value="1"/>
</dbReference>
<evidence type="ECO:0000313" key="2">
    <source>
        <dbReference type="EMBL" id="MFC5972534.1"/>
    </source>
</evidence>
<dbReference type="RefSeq" id="WP_247415981.1">
    <property type="nucleotide sequence ID" value="NZ_JALLGW010000001.1"/>
</dbReference>
<keyword evidence="1" id="KW-0472">Membrane</keyword>
<dbReference type="PANTHER" id="PTHR40700:SF1">
    <property type="entry name" value="DUF63 DOMAIN-CONTAINING PROTEIN"/>
    <property type="match status" value="1"/>
</dbReference>
<gene>
    <name evidence="2" type="ORF">ACFPYI_14435</name>
</gene>
<accession>A0ABD5RQI0</accession>
<name>A0ABD5RQI0_9EURY</name>
<feature type="transmembrane region" description="Helical" evidence="1">
    <location>
        <begin position="104"/>
        <end position="127"/>
    </location>
</feature>